<evidence type="ECO:0000256" key="1">
    <source>
        <dbReference type="SAM" id="MobiDB-lite"/>
    </source>
</evidence>
<dbReference type="Proteomes" id="UP000027238">
    <property type="component" value="Unassembled WGS sequence"/>
</dbReference>
<dbReference type="EMBL" id="JMSE01000347">
    <property type="protein sequence ID" value="KDN70420.1"/>
    <property type="molecule type" value="Genomic_DNA"/>
</dbReference>
<gene>
    <name evidence="3" type="ORF">CSUB01_09210</name>
</gene>
<feature type="domain" description="HNH nuclease" evidence="2">
    <location>
        <begin position="197"/>
        <end position="274"/>
    </location>
</feature>
<proteinExistence type="predicted"/>
<dbReference type="InterPro" id="IPR003615">
    <property type="entry name" value="HNH_nuc"/>
</dbReference>
<dbReference type="eggNOG" id="ENOG502RMC9">
    <property type="taxonomic scope" value="Eukaryota"/>
</dbReference>
<reference evidence="4" key="1">
    <citation type="journal article" date="2014" name="Genome Announc.">
        <title>Draft genome sequence of Colletotrichum sublineola, a destructive pathogen of cultivated sorghum.</title>
        <authorList>
            <person name="Baroncelli R."/>
            <person name="Sanz-Martin J.M."/>
            <person name="Rech G.E."/>
            <person name="Sukno S.A."/>
            <person name="Thon M.R."/>
        </authorList>
    </citation>
    <scope>NUCLEOTIDE SEQUENCE [LARGE SCALE GENOMIC DNA]</scope>
    <source>
        <strain evidence="4">TX430BB</strain>
    </source>
</reference>
<sequence length="427" mass="48682">MEEPPDNDSATAKMLLVQDAVDILNRASDLLPDNPTTVNERQLRNLAEFGKAISLCGNDAAKLDLQYQNQLIPLGQPPAQENVFLEDYEEKMEILSFIASTSFVQQPGMKAERVDRTLVSRFVWACIWVTPIETMRHWKEEIDDDEPLPFDEMVLNLSNSLPRLIQWWRGTNAGPRPSLARQQAPRKVALQRDNYRCVLMGSHDPEVAHIYPHASTPHAKACSRVSKALQSLWGDGPIKEFMQQMNTDTLDIPQNMMTLNCLIHFWLDNFKIALEPLEEISSKNELVLRIRHLKDSSLRPKRGQQSAYEFGGLSIDTDPKDYLRDILTPAGHKLELDARHVQTGHPIRDGHVFSIRTTDPVSHPLPSLRIIQVQYRMILMIRLAGAAEDQDDDEDGPDPPPDTISTEYEEEDEIMDSNERIMSWADF</sequence>
<feature type="compositionally biased region" description="Acidic residues" evidence="1">
    <location>
        <begin position="407"/>
        <end position="416"/>
    </location>
</feature>
<dbReference type="AlphaFoldDB" id="A0A066XWR6"/>
<protein>
    <recommendedName>
        <fullName evidence="2">HNH nuclease domain-containing protein</fullName>
    </recommendedName>
</protein>
<evidence type="ECO:0000313" key="3">
    <source>
        <dbReference type="EMBL" id="KDN70420.1"/>
    </source>
</evidence>
<name>A0A066XWR6_COLSU</name>
<feature type="region of interest" description="Disordered" evidence="1">
    <location>
        <begin position="386"/>
        <end position="427"/>
    </location>
</feature>
<organism evidence="3 4">
    <name type="scientific">Colletotrichum sublineola</name>
    <name type="common">Sorghum anthracnose fungus</name>
    <dbReference type="NCBI Taxonomy" id="1173701"/>
    <lineage>
        <taxon>Eukaryota</taxon>
        <taxon>Fungi</taxon>
        <taxon>Dikarya</taxon>
        <taxon>Ascomycota</taxon>
        <taxon>Pezizomycotina</taxon>
        <taxon>Sordariomycetes</taxon>
        <taxon>Hypocreomycetidae</taxon>
        <taxon>Glomerellales</taxon>
        <taxon>Glomerellaceae</taxon>
        <taxon>Colletotrichum</taxon>
        <taxon>Colletotrichum graminicola species complex</taxon>
    </lineage>
</organism>
<dbReference type="HOGENOM" id="CLU_642517_0_0_1"/>
<accession>A0A066XWR6</accession>
<dbReference type="OMA" id="EMNEDQT"/>
<evidence type="ECO:0000259" key="2">
    <source>
        <dbReference type="Pfam" id="PF13391"/>
    </source>
</evidence>
<dbReference type="Pfam" id="PF13391">
    <property type="entry name" value="HNH_2"/>
    <property type="match status" value="1"/>
</dbReference>
<keyword evidence="4" id="KW-1185">Reference proteome</keyword>
<dbReference type="OrthoDB" id="4796901at2759"/>
<feature type="compositionally biased region" description="Acidic residues" evidence="1">
    <location>
        <begin position="388"/>
        <end position="397"/>
    </location>
</feature>
<evidence type="ECO:0000313" key="4">
    <source>
        <dbReference type="Proteomes" id="UP000027238"/>
    </source>
</evidence>
<comment type="caution">
    <text evidence="3">The sequence shown here is derived from an EMBL/GenBank/DDBJ whole genome shotgun (WGS) entry which is preliminary data.</text>
</comment>